<dbReference type="SMART" id="SM00901">
    <property type="entry name" value="FRG"/>
    <property type="match status" value="1"/>
</dbReference>
<feature type="domain" description="FRG" evidence="2">
    <location>
        <begin position="153"/>
        <end position="269"/>
    </location>
</feature>
<accession>A0A1X7PAA9</accession>
<dbReference type="OrthoDB" id="9816036at2"/>
<proteinExistence type="predicted"/>
<name>A0A1X7PAA9_9MICO</name>
<feature type="compositionally biased region" description="Polar residues" evidence="1">
    <location>
        <begin position="10"/>
        <end position="21"/>
    </location>
</feature>
<dbReference type="InterPro" id="IPR014966">
    <property type="entry name" value="FRG-dom"/>
</dbReference>
<keyword evidence="4" id="KW-1185">Reference proteome</keyword>
<feature type="region of interest" description="Disordered" evidence="1">
    <location>
        <begin position="1"/>
        <end position="21"/>
    </location>
</feature>
<organism evidence="3 4">
    <name type="scientific">Rathayibacter oskolensis</name>
    <dbReference type="NCBI Taxonomy" id="1891671"/>
    <lineage>
        <taxon>Bacteria</taxon>
        <taxon>Bacillati</taxon>
        <taxon>Actinomycetota</taxon>
        <taxon>Actinomycetes</taxon>
        <taxon>Micrococcales</taxon>
        <taxon>Microbacteriaceae</taxon>
        <taxon>Rathayibacter</taxon>
    </lineage>
</organism>
<dbReference type="AlphaFoldDB" id="A0A1X7PAA9"/>
<sequence length="400" mass="44049">MEDIGAEDGAQQSVPVVPQENTVSSVQDAVERFSEADLSGAFAGIAQLQEYLASPAVQAIAELQESWIASLRSSLSPALASLSTQEQAIIAGLRPLFQNTLSKPADFQTLEESPSGYSTEMTSPSSYYERDQGVVDSFDSLNEAIVRLISKNPSLKLVWRGQQNAEWGMHSGLFRRLMQLNGVKGPQERPEESQPYPDERQLVQAERKMLDIARDRWRLDGLPALEIFARLQHHAGPTRFIDITRNPYIAAWFAVEASEAYDTTPARLFGIAVAPAVADGDKAPDDAIRLDDAGGTRDPFWHSLTSSADRQGADWGTGAKRRIWIPPAYDQRIVAQNAGFLLDGVPMMSAKIAPYFKIDSRSVYWKKADLLAAASLYLKTAKPSRKAQINSKNLQHSSSL</sequence>
<evidence type="ECO:0000259" key="2">
    <source>
        <dbReference type="SMART" id="SM00901"/>
    </source>
</evidence>
<evidence type="ECO:0000313" key="3">
    <source>
        <dbReference type="EMBL" id="SMH47172.1"/>
    </source>
</evidence>
<dbReference type="Proteomes" id="UP000193711">
    <property type="component" value="Unassembled WGS sequence"/>
</dbReference>
<dbReference type="RefSeq" id="WP_085477231.1">
    <property type="nucleotide sequence ID" value="NZ_FXBM01000002.1"/>
</dbReference>
<evidence type="ECO:0000313" key="4">
    <source>
        <dbReference type="Proteomes" id="UP000193711"/>
    </source>
</evidence>
<dbReference type="STRING" id="1891671.SAMN06295885_2910"/>
<gene>
    <name evidence="3" type="ORF">SAMN06295885_2910</name>
</gene>
<dbReference type="EMBL" id="FXBM01000002">
    <property type="protein sequence ID" value="SMH47172.1"/>
    <property type="molecule type" value="Genomic_DNA"/>
</dbReference>
<reference evidence="4" key="1">
    <citation type="submission" date="2017-04" db="EMBL/GenBank/DDBJ databases">
        <authorList>
            <person name="Varghese N."/>
            <person name="Submissions S."/>
        </authorList>
    </citation>
    <scope>NUCLEOTIDE SEQUENCE [LARGE SCALE GENOMIC DNA]</scope>
    <source>
        <strain evidence="4">VKM Ac-2121</strain>
    </source>
</reference>
<dbReference type="Pfam" id="PF08867">
    <property type="entry name" value="FRG"/>
    <property type="match status" value="1"/>
</dbReference>
<protein>
    <submittedName>
        <fullName evidence="3">FRG domain-containing protein</fullName>
    </submittedName>
</protein>
<evidence type="ECO:0000256" key="1">
    <source>
        <dbReference type="SAM" id="MobiDB-lite"/>
    </source>
</evidence>